<keyword evidence="3" id="KW-0716">Sensory transduction</keyword>
<evidence type="ECO:0000256" key="5">
    <source>
        <dbReference type="ARBA" id="ARBA00022725"/>
    </source>
</evidence>
<evidence type="ECO:0000256" key="6">
    <source>
        <dbReference type="ARBA" id="ARBA00022989"/>
    </source>
</evidence>
<evidence type="ECO:0000256" key="7">
    <source>
        <dbReference type="ARBA" id="ARBA00023136"/>
    </source>
</evidence>
<evidence type="ECO:0000256" key="1">
    <source>
        <dbReference type="ARBA" id="ARBA00004651"/>
    </source>
</evidence>
<dbReference type="EMBL" id="QDEB01059635">
    <property type="protein sequence ID" value="RZC36703.1"/>
    <property type="molecule type" value="Genomic_DNA"/>
</dbReference>
<keyword evidence="12" id="KW-1185">Reference proteome</keyword>
<keyword evidence="8" id="KW-0675">Receptor</keyword>
<dbReference type="PANTHER" id="PTHR21137">
    <property type="entry name" value="ODORANT RECEPTOR"/>
    <property type="match status" value="1"/>
</dbReference>
<comment type="subcellular location">
    <subcellularLocation>
        <location evidence="1">Cell membrane</location>
        <topology evidence="1">Multi-pass membrane protein</topology>
    </subcellularLocation>
</comment>
<protein>
    <submittedName>
        <fullName evidence="11">7tm 6 domain containing protein</fullName>
    </submittedName>
</protein>
<evidence type="ECO:0000256" key="8">
    <source>
        <dbReference type="ARBA" id="ARBA00023170"/>
    </source>
</evidence>
<dbReference type="GO" id="GO:0007165">
    <property type="term" value="P:signal transduction"/>
    <property type="evidence" value="ECO:0007669"/>
    <property type="project" value="UniProtKB-KW"/>
</dbReference>
<dbReference type="PANTHER" id="PTHR21137:SF35">
    <property type="entry name" value="ODORANT RECEPTOR 19A-RELATED"/>
    <property type="match status" value="1"/>
</dbReference>
<keyword evidence="5" id="KW-0552">Olfaction</keyword>
<keyword evidence="6 10" id="KW-1133">Transmembrane helix</keyword>
<keyword evidence="2" id="KW-1003">Cell membrane</keyword>
<feature type="non-terminal residue" evidence="11">
    <location>
        <position position="1"/>
    </location>
</feature>
<name>A0A482VVQ0_ASBVE</name>
<dbReference type="Proteomes" id="UP000292052">
    <property type="component" value="Unassembled WGS sequence"/>
</dbReference>
<evidence type="ECO:0000256" key="4">
    <source>
        <dbReference type="ARBA" id="ARBA00022692"/>
    </source>
</evidence>
<dbReference type="AlphaFoldDB" id="A0A482VVQ0"/>
<sequence length="126" mass="14624">LPFSAWYPYDTKISPLYEITYLYQIIGIWFLTVGAVNMDTLIAALMMYIATQCDILCDDLKNLHHDFDRKLINCVKHHREIVAPLSSASVSHLIYVTAITSQIFLYSWYGNEVEIKVRIMQTNFVN</sequence>
<keyword evidence="4 10" id="KW-0812">Transmembrane</keyword>
<evidence type="ECO:0000256" key="9">
    <source>
        <dbReference type="ARBA" id="ARBA00023224"/>
    </source>
</evidence>
<keyword evidence="7 10" id="KW-0472">Membrane</keyword>
<accession>A0A482VVQ0</accession>
<dbReference type="GO" id="GO:0004984">
    <property type="term" value="F:olfactory receptor activity"/>
    <property type="evidence" value="ECO:0007669"/>
    <property type="project" value="InterPro"/>
</dbReference>
<evidence type="ECO:0000256" key="3">
    <source>
        <dbReference type="ARBA" id="ARBA00022606"/>
    </source>
</evidence>
<dbReference type="OrthoDB" id="8189294at2759"/>
<dbReference type="Pfam" id="PF02949">
    <property type="entry name" value="7tm_6"/>
    <property type="match status" value="1"/>
</dbReference>
<dbReference type="GO" id="GO:0005886">
    <property type="term" value="C:plasma membrane"/>
    <property type="evidence" value="ECO:0007669"/>
    <property type="project" value="UniProtKB-SubCell"/>
</dbReference>
<proteinExistence type="predicted"/>
<keyword evidence="9" id="KW-0807">Transducer</keyword>
<evidence type="ECO:0000313" key="12">
    <source>
        <dbReference type="Proteomes" id="UP000292052"/>
    </source>
</evidence>
<dbReference type="GO" id="GO:0005549">
    <property type="term" value="F:odorant binding"/>
    <property type="evidence" value="ECO:0007669"/>
    <property type="project" value="InterPro"/>
</dbReference>
<comment type="caution">
    <text evidence="11">The sequence shown here is derived from an EMBL/GenBank/DDBJ whole genome shotgun (WGS) entry which is preliminary data.</text>
</comment>
<reference evidence="11 12" key="1">
    <citation type="submission" date="2017-03" db="EMBL/GenBank/DDBJ databases">
        <title>Genome of the blue death feigning beetle - Asbolus verrucosus.</title>
        <authorList>
            <person name="Rider S.D."/>
        </authorList>
    </citation>
    <scope>NUCLEOTIDE SEQUENCE [LARGE SCALE GENOMIC DNA]</scope>
    <source>
        <strain evidence="11">Butters</strain>
        <tissue evidence="11">Head and leg muscle</tissue>
    </source>
</reference>
<dbReference type="InterPro" id="IPR004117">
    <property type="entry name" value="7tm6_olfct_rcpt"/>
</dbReference>
<evidence type="ECO:0000256" key="10">
    <source>
        <dbReference type="SAM" id="Phobius"/>
    </source>
</evidence>
<evidence type="ECO:0000313" key="11">
    <source>
        <dbReference type="EMBL" id="RZC36703.1"/>
    </source>
</evidence>
<feature type="transmembrane region" description="Helical" evidence="10">
    <location>
        <begin position="20"/>
        <end position="38"/>
    </location>
</feature>
<organism evidence="11 12">
    <name type="scientific">Asbolus verrucosus</name>
    <name type="common">Desert ironclad beetle</name>
    <dbReference type="NCBI Taxonomy" id="1661398"/>
    <lineage>
        <taxon>Eukaryota</taxon>
        <taxon>Metazoa</taxon>
        <taxon>Ecdysozoa</taxon>
        <taxon>Arthropoda</taxon>
        <taxon>Hexapoda</taxon>
        <taxon>Insecta</taxon>
        <taxon>Pterygota</taxon>
        <taxon>Neoptera</taxon>
        <taxon>Endopterygota</taxon>
        <taxon>Coleoptera</taxon>
        <taxon>Polyphaga</taxon>
        <taxon>Cucujiformia</taxon>
        <taxon>Tenebrionidae</taxon>
        <taxon>Pimeliinae</taxon>
        <taxon>Asbolus</taxon>
    </lineage>
</organism>
<gene>
    <name evidence="11" type="ORF">BDFB_013369</name>
</gene>
<evidence type="ECO:0000256" key="2">
    <source>
        <dbReference type="ARBA" id="ARBA00022475"/>
    </source>
</evidence>